<dbReference type="Pfam" id="PF00034">
    <property type="entry name" value="Cytochrom_C"/>
    <property type="match status" value="2"/>
</dbReference>
<accession>A0A1V8M772</accession>
<evidence type="ECO:0000313" key="9">
    <source>
        <dbReference type="EMBL" id="OQK17368.1"/>
    </source>
</evidence>
<dbReference type="OrthoDB" id="9796421at2"/>
<evidence type="ECO:0000256" key="6">
    <source>
        <dbReference type="PROSITE-ProRule" id="PRU00433"/>
    </source>
</evidence>
<evidence type="ECO:0000313" key="10">
    <source>
        <dbReference type="Proteomes" id="UP000191980"/>
    </source>
</evidence>
<dbReference type="SUPFAM" id="SSF46626">
    <property type="entry name" value="Cytochrome c"/>
    <property type="match status" value="2"/>
</dbReference>
<dbReference type="Gene3D" id="1.10.760.10">
    <property type="entry name" value="Cytochrome c-like domain"/>
    <property type="match status" value="2"/>
</dbReference>
<dbReference type="InterPro" id="IPR050597">
    <property type="entry name" value="Cytochrome_c_Oxidase_Subunit"/>
</dbReference>
<dbReference type="GO" id="GO:0009055">
    <property type="term" value="F:electron transfer activity"/>
    <property type="evidence" value="ECO:0007669"/>
    <property type="project" value="InterPro"/>
</dbReference>
<evidence type="ECO:0000256" key="1">
    <source>
        <dbReference type="ARBA" id="ARBA00022448"/>
    </source>
</evidence>
<evidence type="ECO:0000256" key="2">
    <source>
        <dbReference type="ARBA" id="ARBA00022617"/>
    </source>
</evidence>
<evidence type="ECO:0000259" key="8">
    <source>
        <dbReference type="PROSITE" id="PS51007"/>
    </source>
</evidence>
<reference evidence="9 10" key="1">
    <citation type="submission" date="2015-12" db="EMBL/GenBank/DDBJ databases">
        <authorList>
            <person name="Shamseldin A."/>
            <person name="Moawad H."/>
            <person name="Abd El-Rahim W.M."/>
            <person name="Sadowsky M.J."/>
        </authorList>
    </citation>
    <scope>NUCLEOTIDE SEQUENCE [LARGE SCALE GENOMIC DNA]</scope>
    <source>
        <strain evidence="9 10">WF1</strain>
    </source>
</reference>
<keyword evidence="3 6" id="KW-0479">Metal-binding</keyword>
<dbReference type="GO" id="GO:0046872">
    <property type="term" value="F:metal ion binding"/>
    <property type="evidence" value="ECO:0007669"/>
    <property type="project" value="UniProtKB-KW"/>
</dbReference>
<feature type="chain" id="PRO_5011963557" description="Cytochrome c domain-containing protein" evidence="7">
    <location>
        <begin position="25"/>
        <end position="200"/>
    </location>
</feature>
<dbReference type="Proteomes" id="UP000191980">
    <property type="component" value="Unassembled WGS sequence"/>
</dbReference>
<dbReference type="InterPro" id="IPR036909">
    <property type="entry name" value="Cyt_c-like_dom_sf"/>
</dbReference>
<keyword evidence="7" id="KW-0732">Signal</keyword>
<dbReference type="AlphaFoldDB" id="A0A1V8M772"/>
<keyword evidence="4" id="KW-0249">Electron transport</keyword>
<keyword evidence="5 6" id="KW-0408">Iron</keyword>
<evidence type="ECO:0000256" key="7">
    <source>
        <dbReference type="SAM" id="SignalP"/>
    </source>
</evidence>
<dbReference type="PANTHER" id="PTHR33751">
    <property type="entry name" value="CBB3-TYPE CYTOCHROME C OXIDASE SUBUNIT FIXP"/>
    <property type="match status" value="1"/>
</dbReference>
<protein>
    <recommendedName>
        <fullName evidence="8">Cytochrome c domain-containing protein</fullName>
    </recommendedName>
</protein>
<feature type="domain" description="Cytochrome c" evidence="8">
    <location>
        <begin position="117"/>
        <end position="194"/>
    </location>
</feature>
<feature type="domain" description="Cytochrome c" evidence="8">
    <location>
        <begin position="25"/>
        <end position="106"/>
    </location>
</feature>
<comment type="caution">
    <text evidence="9">The sequence shown here is derived from an EMBL/GenBank/DDBJ whole genome shotgun (WGS) entry which is preliminary data.</text>
</comment>
<gene>
    <name evidence="9" type="ORF">AU255_05655</name>
</gene>
<keyword evidence="10" id="KW-1185">Reference proteome</keyword>
<proteinExistence type="predicted"/>
<evidence type="ECO:0000256" key="4">
    <source>
        <dbReference type="ARBA" id="ARBA00022982"/>
    </source>
</evidence>
<organism evidence="9 10">
    <name type="scientific">Methyloprofundus sedimenti</name>
    <dbReference type="NCBI Taxonomy" id="1420851"/>
    <lineage>
        <taxon>Bacteria</taxon>
        <taxon>Pseudomonadati</taxon>
        <taxon>Pseudomonadota</taxon>
        <taxon>Gammaproteobacteria</taxon>
        <taxon>Methylococcales</taxon>
        <taxon>Methylococcaceae</taxon>
        <taxon>Methyloprofundus</taxon>
    </lineage>
</organism>
<evidence type="ECO:0000256" key="5">
    <source>
        <dbReference type="ARBA" id="ARBA00023004"/>
    </source>
</evidence>
<dbReference type="GO" id="GO:0020037">
    <property type="term" value="F:heme binding"/>
    <property type="evidence" value="ECO:0007669"/>
    <property type="project" value="InterPro"/>
</dbReference>
<dbReference type="STRING" id="1420851.AU255_05655"/>
<dbReference type="PROSITE" id="PS51007">
    <property type="entry name" value="CYTC"/>
    <property type="match status" value="2"/>
</dbReference>
<evidence type="ECO:0000256" key="3">
    <source>
        <dbReference type="ARBA" id="ARBA00022723"/>
    </source>
</evidence>
<dbReference type="InterPro" id="IPR009056">
    <property type="entry name" value="Cyt_c-like_dom"/>
</dbReference>
<dbReference type="RefSeq" id="WP_080521980.1">
    <property type="nucleotide sequence ID" value="NZ_LPUF01000001.1"/>
</dbReference>
<dbReference type="EMBL" id="LPUF01000001">
    <property type="protein sequence ID" value="OQK17368.1"/>
    <property type="molecule type" value="Genomic_DNA"/>
</dbReference>
<sequence>MNNKAMALAIGLTALSNIQHTAQAANIDAGKDAFESCRGCHSAPGYSNVYPTYYVPKIGGQVAAYTVAALTAYKESNRPHGTMKANSYGLSEQKIENIAAYLATITDGSTKANANGGDAANGEKLAASCLACHNDDTKAGATNPRLAGQHANYMERAMRQYQSGERKNALMQSMVQGLSPDEIKDIAAYFTSLKGLTATK</sequence>
<keyword evidence="1" id="KW-0813">Transport</keyword>
<dbReference type="PANTHER" id="PTHR33751:SF9">
    <property type="entry name" value="CYTOCHROME C4"/>
    <property type="match status" value="1"/>
</dbReference>
<name>A0A1V8M772_9GAMM</name>
<keyword evidence="2 6" id="KW-0349">Heme</keyword>
<feature type="signal peptide" evidence="7">
    <location>
        <begin position="1"/>
        <end position="24"/>
    </location>
</feature>